<dbReference type="Gene3D" id="1.10.238.10">
    <property type="entry name" value="EF-hand"/>
    <property type="match status" value="1"/>
</dbReference>
<feature type="chain" id="PRO_5012801772" description="EF-hand domain-containing protein" evidence="17">
    <location>
        <begin position="21"/>
        <end position="497"/>
    </location>
</feature>
<dbReference type="GO" id="GO:0016020">
    <property type="term" value="C:membrane"/>
    <property type="evidence" value="ECO:0007669"/>
    <property type="project" value="UniProtKB-SubCell"/>
</dbReference>
<evidence type="ECO:0000256" key="3">
    <source>
        <dbReference type="ARBA" id="ARBA00004555"/>
    </source>
</evidence>
<dbReference type="InterPro" id="IPR011992">
    <property type="entry name" value="EF-hand-dom_pair"/>
</dbReference>
<keyword evidence="7" id="KW-0964">Secreted</keyword>
<evidence type="ECO:0000256" key="11">
    <source>
        <dbReference type="ARBA" id="ARBA00022737"/>
    </source>
</evidence>
<keyword evidence="10 17" id="KW-0732">Signal</keyword>
<dbReference type="OrthoDB" id="5982823at2759"/>
<dbReference type="InterPro" id="IPR002048">
    <property type="entry name" value="EF_hand_dom"/>
</dbReference>
<dbReference type="GO" id="GO:0005085">
    <property type="term" value="F:guanyl-nucleotide exchange factor activity"/>
    <property type="evidence" value="ECO:0007669"/>
    <property type="project" value="UniProtKB-KW"/>
</dbReference>
<evidence type="ECO:0000256" key="17">
    <source>
        <dbReference type="SAM" id="SignalP"/>
    </source>
</evidence>
<evidence type="ECO:0000313" key="19">
    <source>
        <dbReference type="EMBL" id="JAV63196.1"/>
    </source>
</evidence>
<evidence type="ECO:0000256" key="10">
    <source>
        <dbReference type="ARBA" id="ARBA00022729"/>
    </source>
</evidence>
<dbReference type="RefSeq" id="XP_031356134.1">
    <property type="nucleotide sequence ID" value="XM_031500274.1"/>
</dbReference>
<evidence type="ECO:0000256" key="16">
    <source>
        <dbReference type="SAM" id="MobiDB-lite"/>
    </source>
</evidence>
<feature type="compositionally biased region" description="Polar residues" evidence="16">
    <location>
        <begin position="387"/>
        <end position="404"/>
    </location>
</feature>
<feature type="region of interest" description="Disordered" evidence="16">
    <location>
        <begin position="105"/>
        <end position="129"/>
    </location>
</feature>
<reference evidence="19" key="1">
    <citation type="journal article" date="2016" name="Sci. Rep.">
        <title>Molecular characterization of firefly nuptial gifts: a multi-omics approach sheds light on postcopulatory sexual selection.</title>
        <authorList>
            <person name="Al-Wathiqui N."/>
            <person name="Fallon T.R."/>
            <person name="South A."/>
            <person name="Weng J.K."/>
            <person name="Lewis S.M."/>
        </authorList>
    </citation>
    <scope>NUCLEOTIDE SEQUENCE</scope>
</reference>
<dbReference type="PROSITE" id="PS00018">
    <property type="entry name" value="EF_HAND_1"/>
    <property type="match status" value="1"/>
</dbReference>
<dbReference type="SUPFAM" id="SSF47473">
    <property type="entry name" value="EF-hand"/>
    <property type="match status" value="1"/>
</dbReference>
<dbReference type="PANTHER" id="PTHR19237">
    <property type="entry name" value="NUCLEOBINDIN"/>
    <property type="match status" value="1"/>
</dbReference>
<keyword evidence="9" id="KW-0344">Guanine-nucleotide releasing factor</keyword>
<dbReference type="GO" id="GO:0070062">
    <property type="term" value="C:extracellular exosome"/>
    <property type="evidence" value="ECO:0007669"/>
    <property type="project" value="TreeGrafter"/>
</dbReference>
<dbReference type="Pfam" id="PF13202">
    <property type="entry name" value="EF-hand_5"/>
    <property type="match status" value="1"/>
</dbReference>
<keyword evidence="13" id="KW-0333">Golgi apparatus</keyword>
<dbReference type="PROSITE" id="PS51257">
    <property type="entry name" value="PROKAR_LIPOPROTEIN"/>
    <property type="match status" value="1"/>
</dbReference>
<keyword evidence="8" id="KW-0597">Phosphoprotein</keyword>
<keyword evidence="15" id="KW-0472">Membrane</keyword>
<dbReference type="GO" id="GO:0003677">
    <property type="term" value="F:DNA binding"/>
    <property type="evidence" value="ECO:0007669"/>
    <property type="project" value="UniProtKB-KW"/>
</dbReference>
<evidence type="ECO:0000256" key="13">
    <source>
        <dbReference type="ARBA" id="ARBA00023034"/>
    </source>
</evidence>
<feature type="compositionally biased region" description="Pro residues" evidence="16">
    <location>
        <begin position="355"/>
        <end position="385"/>
    </location>
</feature>
<organism evidence="19">
    <name type="scientific">Photinus pyralis</name>
    <name type="common">Common eastern firefly</name>
    <name type="synonym">Lampyris pyralis</name>
    <dbReference type="NCBI Taxonomy" id="7054"/>
    <lineage>
        <taxon>Eukaryota</taxon>
        <taxon>Metazoa</taxon>
        <taxon>Ecdysozoa</taxon>
        <taxon>Arthropoda</taxon>
        <taxon>Hexapoda</taxon>
        <taxon>Insecta</taxon>
        <taxon>Pterygota</taxon>
        <taxon>Neoptera</taxon>
        <taxon>Endopterygota</taxon>
        <taxon>Coleoptera</taxon>
        <taxon>Polyphaga</taxon>
        <taxon>Elateriformia</taxon>
        <taxon>Elateroidea</taxon>
        <taxon>Lampyridae</taxon>
        <taxon>Lampyrinae</taxon>
        <taxon>Photinus</taxon>
    </lineage>
</organism>
<dbReference type="InterPro" id="IPR057576">
    <property type="entry name" value="NUCB1_N"/>
</dbReference>
<keyword evidence="6" id="KW-0963">Cytoplasm</keyword>
<evidence type="ECO:0000256" key="8">
    <source>
        <dbReference type="ARBA" id="ARBA00022553"/>
    </source>
</evidence>
<evidence type="ECO:0000256" key="7">
    <source>
        <dbReference type="ARBA" id="ARBA00022525"/>
    </source>
</evidence>
<accession>A0A1Y1KUW1</accession>
<dbReference type="PANTHER" id="PTHR19237:SF20">
    <property type="entry name" value="NUCLEOBINDIN 1"/>
    <property type="match status" value="1"/>
</dbReference>
<name>A0A1Y1KUW1_PHOPY</name>
<evidence type="ECO:0000256" key="1">
    <source>
        <dbReference type="ARBA" id="ARBA00004170"/>
    </source>
</evidence>
<keyword evidence="14" id="KW-0238">DNA-binding</keyword>
<dbReference type="PROSITE" id="PS50222">
    <property type="entry name" value="EF_HAND_2"/>
    <property type="match status" value="1"/>
</dbReference>
<sequence length="497" mass="57454">MKSSLIGIFLLSSIWQGCVAPPVTKNEESPSPETVELLMHYQHYLQEVVNALEKDPEFKKKLDSADQEDIKSGKIATELHFVSHHVRTQLDELKRKELDRLRTLNRQQHELTENDVGDDPSHGHLDRSNPHTFEVADLKKLIAKTMETLEEHDRKRRAEFKEYELQKEYEKFEKLNHTNGAEHEKLEKEYKTIRTPLSGVEVIGDHEQEEKLKKHEPLHEPGHKAHIEEVWEEQDHMQQDFDPKTFFMMHDLDGNGAWDQNEVKALFVKELNKMYKNEVEGYDMVERAEEMERMRETVFKQMDTNRDGVIDYHEFLMQTQREEYQQDHGWKGLDEQKPYTDEELDAYIREQQRLHPPPYYPPPAGQGYVPPPPGAYNPNVPPPQGAYPNSYQGQYEQVHPNMNQGYAPPVQQNVPHPQQAVPQPPVANPAQPAPVQAQPPVPNQAQAQPPVQVQGQPPVQNQPPVQVQDQAVPQPPVQQAQPVAGQPNYQQPPQPRH</sequence>
<evidence type="ECO:0000256" key="6">
    <source>
        <dbReference type="ARBA" id="ARBA00022490"/>
    </source>
</evidence>
<keyword evidence="12" id="KW-0106">Calcium</keyword>
<evidence type="ECO:0000256" key="5">
    <source>
        <dbReference type="ARBA" id="ARBA00008063"/>
    </source>
</evidence>
<evidence type="ECO:0000256" key="14">
    <source>
        <dbReference type="ARBA" id="ARBA00023125"/>
    </source>
</evidence>
<dbReference type="KEGG" id="ppyr:116180337"/>
<feature type="compositionally biased region" description="Low complexity" evidence="16">
    <location>
        <begin position="443"/>
        <end position="488"/>
    </location>
</feature>
<dbReference type="GO" id="GO:0005793">
    <property type="term" value="C:endoplasmic reticulum-Golgi intermediate compartment"/>
    <property type="evidence" value="ECO:0007669"/>
    <property type="project" value="TreeGrafter"/>
</dbReference>
<keyword evidence="11" id="KW-0677">Repeat</keyword>
<dbReference type="InterPro" id="IPR040250">
    <property type="entry name" value="Nucleobindin"/>
</dbReference>
<feature type="compositionally biased region" description="Low complexity" evidence="16">
    <location>
        <begin position="407"/>
        <end position="421"/>
    </location>
</feature>
<comment type="similarity">
    <text evidence="5">Belongs to the nucleobindin family.</text>
</comment>
<dbReference type="GeneID" id="116180337"/>
<feature type="signal peptide" evidence="17">
    <location>
        <begin position="1"/>
        <end position="20"/>
    </location>
</feature>
<evidence type="ECO:0000256" key="12">
    <source>
        <dbReference type="ARBA" id="ARBA00022837"/>
    </source>
</evidence>
<dbReference type="EMBL" id="GEZM01077701">
    <property type="protein sequence ID" value="JAV63196.1"/>
    <property type="molecule type" value="Transcribed_RNA"/>
</dbReference>
<proteinExistence type="inferred from homology"/>
<evidence type="ECO:0000256" key="15">
    <source>
        <dbReference type="ARBA" id="ARBA00023136"/>
    </source>
</evidence>
<dbReference type="GO" id="GO:0005794">
    <property type="term" value="C:Golgi apparatus"/>
    <property type="evidence" value="ECO:0007669"/>
    <property type="project" value="UniProtKB-SubCell"/>
</dbReference>
<dbReference type="InterPro" id="IPR018247">
    <property type="entry name" value="EF_Hand_1_Ca_BS"/>
</dbReference>
<evidence type="ECO:0000256" key="4">
    <source>
        <dbReference type="ARBA" id="ARBA00004613"/>
    </source>
</evidence>
<feature type="compositionally biased region" description="Basic and acidic residues" evidence="16">
    <location>
        <begin position="119"/>
        <end position="129"/>
    </location>
</feature>
<evidence type="ECO:0000256" key="2">
    <source>
        <dbReference type="ARBA" id="ARBA00004496"/>
    </source>
</evidence>
<evidence type="ECO:0000256" key="9">
    <source>
        <dbReference type="ARBA" id="ARBA00022658"/>
    </source>
</evidence>
<dbReference type="Pfam" id="PF25434">
    <property type="entry name" value="NUCB1_N"/>
    <property type="match status" value="1"/>
</dbReference>
<dbReference type="CDD" id="cd00051">
    <property type="entry name" value="EFh"/>
    <property type="match status" value="1"/>
</dbReference>
<feature type="region of interest" description="Disordered" evidence="16">
    <location>
        <begin position="354"/>
        <end position="497"/>
    </location>
</feature>
<evidence type="ECO:0000259" key="18">
    <source>
        <dbReference type="PROSITE" id="PS50222"/>
    </source>
</evidence>
<comment type="subcellular location">
    <subcellularLocation>
        <location evidence="2">Cytoplasm</location>
    </subcellularLocation>
    <subcellularLocation>
        <location evidence="3">Golgi apparatus</location>
    </subcellularLocation>
    <subcellularLocation>
        <location evidence="1">Membrane</location>
        <topology evidence="1">Peripheral membrane protein</topology>
    </subcellularLocation>
    <subcellularLocation>
        <location evidence="4">Secreted</location>
    </subcellularLocation>
</comment>
<protein>
    <recommendedName>
        <fullName evidence="18">EF-hand domain-containing protein</fullName>
    </recommendedName>
</protein>
<feature type="domain" description="EF-hand" evidence="18">
    <location>
        <begin position="290"/>
        <end position="325"/>
    </location>
</feature>
<dbReference type="GO" id="GO:0005509">
    <property type="term" value="F:calcium ion binding"/>
    <property type="evidence" value="ECO:0007669"/>
    <property type="project" value="InterPro"/>
</dbReference>
<dbReference type="AlphaFoldDB" id="A0A1Y1KUW1"/>